<organism evidence="1">
    <name type="scientific">Kapraunia schneideri</name>
    <dbReference type="NCBI Taxonomy" id="717899"/>
    <lineage>
        <taxon>Eukaryota</taxon>
        <taxon>Rhodophyta</taxon>
        <taxon>Florideophyceae</taxon>
        <taxon>Rhodymeniophycidae</taxon>
        <taxon>Ceramiales</taxon>
        <taxon>Rhodomelaceae</taxon>
        <taxon>Kapraunia</taxon>
    </lineage>
</organism>
<evidence type="ECO:0000313" key="1">
    <source>
        <dbReference type="EMBL" id="ARW69002.1"/>
    </source>
</evidence>
<name>A0A1Z1MT48_9FLOR</name>
<keyword evidence="1" id="KW-0150">Chloroplast</keyword>
<dbReference type="InterPro" id="IPR036390">
    <property type="entry name" value="WH_DNA-bd_sf"/>
</dbReference>
<dbReference type="InterPro" id="IPR018490">
    <property type="entry name" value="cNMP-bd_dom_sf"/>
</dbReference>
<keyword evidence="1" id="KW-0934">Plastid</keyword>
<gene>
    <name evidence="1" type="primary">ntcA</name>
</gene>
<geneLocation type="chloroplast" evidence="1"/>
<sequence length="203" mass="24206">MNWIFFLRKYKIPYQVYKLNQGDSILLNNKIKKGNNITIILTGVVGLTKIFCNGEFLPIAILSKNNIIHESKTEKIYYEIIAIKATYIIKVRENNLYKQKIRNRYRTTITRCYYKTFQKYEETINILSQTSKRNRILLFVLFIFLRFGIIKQHNIIIPFKLNRQYISIMTTTKIETVNKIIKKKEIAEKGKLNFINIKKLKLV</sequence>
<dbReference type="SUPFAM" id="SSF46785">
    <property type="entry name" value="Winged helix' DNA-binding domain"/>
    <property type="match status" value="1"/>
</dbReference>
<dbReference type="EMBL" id="MF101454">
    <property type="protein sequence ID" value="ARW69002.1"/>
    <property type="molecule type" value="Genomic_DNA"/>
</dbReference>
<reference evidence="1" key="1">
    <citation type="journal article" date="2017" name="J. Phycol.">
        <title>Analysis of chloroplast genomes and a supermatrix inform reclassification of the Rhodomelaceae (Rhodophyta).</title>
        <authorList>
            <person name="Diaz-Tapia P."/>
            <person name="Maggs C.A."/>
            <person name="West J.A."/>
            <person name="Verbruggen H."/>
        </authorList>
    </citation>
    <scope>NUCLEOTIDE SEQUENCE</scope>
    <source>
        <strain evidence="1">PD1720</strain>
    </source>
</reference>
<dbReference type="RefSeq" id="YP_009399396.1">
    <property type="nucleotide sequence ID" value="NC_035296.1"/>
</dbReference>
<accession>A0A1Z1MT48</accession>
<protein>
    <submittedName>
        <fullName evidence="1">Global nitrogen transcriptional regulator</fullName>
    </submittedName>
</protein>
<proteinExistence type="predicted"/>
<dbReference type="SUPFAM" id="SSF51206">
    <property type="entry name" value="cAMP-binding domain-like"/>
    <property type="match status" value="1"/>
</dbReference>
<dbReference type="GeneID" id="33362080"/>
<dbReference type="Gene3D" id="2.60.120.10">
    <property type="entry name" value="Jelly Rolls"/>
    <property type="match status" value="1"/>
</dbReference>
<dbReference type="InterPro" id="IPR014710">
    <property type="entry name" value="RmlC-like_jellyroll"/>
</dbReference>
<dbReference type="AlphaFoldDB" id="A0A1Z1MT48"/>